<dbReference type="SUPFAM" id="SSF118290">
    <property type="entry name" value="WRKY DNA-binding domain"/>
    <property type="match status" value="1"/>
</dbReference>
<organism evidence="9 10">
    <name type="scientific">Brassica napus</name>
    <name type="common">Rape</name>
    <dbReference type="NCBI Taxonomy" id="3708"/>
    <lineage>
        <taxon>Eukaryota</taxon>
        <taxon>Viridiplantae</taxon>
        <taxon>Streptophyta</taxon>
        <taxon>Embryophyta</taxon>
        <taxon>Tracheophyta</taxon>
        <taxon>Spermatophyta</taxon>
        <taxon>Magnoliopsida</taxon>
        <taxon>eudicotyledons</taxon>
        <taxon>Gunneridae</taxon>
        <taxon>Pentapetalae</taxon>
        <taxon>rosids</taxon>
        <taxon>malvids</taxon>
        <taxon>Brassicales</taxon>
        <taxon>Brassicaceae</taxon>
        <taxon>Brassiceae</taxon>
        <taxon>Brassica</taxon>
    </lineage>
</organism>
<name>A0ABQ8BSX1_BRANA</name>
<feature type="compositionally biased region" description="Low complexity" evidence="7">
    <location>
        <begin position="788"/>
        <end position="801"/>
    </location>
</feature>
<dbReference type="InterPro" id="IPR036576">
    <property type="entry name" value="WRKY_dom_sf"/>
</dbReference>
<evidence type="ECO:0000256" key="4">
    <source>
        <dbReference type="ARBA" id="ARBA00023163"/>
    </source>
</evidence>
<keyword evidence="6" id="KW-0175">Coiled coil</keyword>
<sequence>MDLTGIHESAVVAEASSSTGWILPSARTRNASLANLRFTLLNSPAPSGDRGEDTYTWYIEGSSSTSFSSKLTWECLRQRDTTKQWAAAVWYKGCIPKYAFNFWVAHFNRLPVRARTTHWSTNRPSLCCVCQRETETRDHLFIHCTLGSLIWQQVLARFGRSQMFREWKDIIEWMLSNQGSFSGTLKKLAVQTAIFHIWKERNSRLHSAMSASHTAIFKQIDRSIRDSILARITRRNFKDLLSQWFTFERDFNKLKALVTVILKLPTSDSLLKDKVLGSAQIHEATKVEEDHQELESAKAEMSEVKEENEKLKGMLERIESDYKTLKLRFFDIIHQEEPSNNQTQDQNMIDLPKATTDLSSLDQERELVSLSLGRRSSSPSDNSSKKEEKTDATSKKVNDDEELTKAGLTLGFNSGNGRDPSVANPANSSLENNLEDAPGETWPPTKVTGKRSSPAPASGGDVDGEGGQQNPVKRARVCVRARCDTPTMNDGCQWRKYGQKIAKGNPCPRAYYRCTVAPGCPVRKQVQRCAEDMSILITTYEGTHSHPLPLSATTMASTTSAAASMLLSGSSLSSAAEMIGNNLYDNSRFINNNSNKSFYSPTLHSPLHPTVTLDLTTPQHSSSSLSSLNFNKFPNSFQRFPSTSLNFSSNSSSSNSSLLNQPATWGNGYSSYTPYPYNNVQFGTSNQVKTVQNNQSLTETLTKALTSDPSFHSVIAAAISSMVGSNGEQQMVGPRHPTSDSVQRTAATENNKGRGGYFSSLLMSNIIANNQTGASLDQPSSQLTSLSMFNNSSSSSSTTSFVNKEEKS</sequence>
<feature type="compositionally biased region" description="Low complexity" evidence="7">
    <location>
        <begin position="369"/>
        <end position="382"/>
    </location>
</feature>
<dbReference type="Gene3D" id="2.20.25.80">
    <property type="entry name" value="WRKY domain"/>
    <property type="match status" value="1"/>
</dbReference>
<keyword evidence="3" id="KW-0238">DNA-binding</keyword>
<evidence type="ECO:0000259" key="8">
    <source>
        <dbReference type="PROSITE" id="PS50811"/>
    </source>
</evidence>
<keyword evidence="5" id="KW-0539">Nucleus</keyword>
<feature type="compositionally biased region" description="Basic and acidic residues" evidence="7">
    <location>
        <begin position="383"/>
        <end position="398"/>
    </location>
</feature>
<dbReference type="InterPro" id="IPR044810">
    <property type="entry name" value="WRKY_plant"/>
</dbReference>
<accession>A0ABQ8BSX1</accession>
<evidence type="ECO:0000256" key="6">
    <source>
        <dbReference type="SAM" id="Coils"/>
    </source>
</evidence>
<feature type="region of interest" description="Disordered" evidence="7">
    <location>
        <begin position="369"/>
        <end position="473"/>
    </location>
</feature>
<dbReference type="SMART" id="SM00774">
    <property type="entry name" value="WRKY"/>
    <property type="match status" value="1"/>
</dbReference>
<evidence type="ECO:0000313" key="9">
    <source>
        <dbReference type="EMBL" id="KAH0907330.1"/>
    </source>
</evidence>
<dbReference type="EMBL" id="JAGKQM010000010">
    <property type="protein sequence ID" value="KAH0907330.1"/>
    <property type="molecule type" value="Genomic_DNA"/>
</dbReference>
<dbReference type="PANTHER" id="PTHR31429:SF24">
    <property type="entry name" value="WRKY TRANSCRIPTION FACTOR 72-RELATED"/>
    <property type="match status" value="1"/>
</dbReference>
<dbReference type="Pfam" id="PF13966">
    <property type="entry name" value="zf-RVT"/>
    <property type="match status" value="1"/>
</dbReference>
<evidence type="ECO:0000313" key="10">
    <source>
        <dbReference type="Proteomes" id="UP000824890"/>
    </source>
</evidence>
<evidence type="ECO:0000256" key="1">
    <source>
        <dbReference type="ARBA" id="ARBA00004123"/>
    </source>
</evidence>
<evidence type="ECO:0000256" key="3">
    <source>
        <dbReference type="ARBA" id="ARBA00023125"/>
    </source>
</evidence>
<dbReference type="PANTHER" id="PTHR31429">
    <property type="entry name" value="WRKY TRANSCRIPTION FACTOR 36-RELATED"/>
    <property type="match status" value="1"/>
</dbReference>
<dbReference type="InterPro" id="IPR003657">
    <property type="entry name" value="WRKY_dom"/>
</dbReference>
<evidence type="ECO:0000256" key="7">
    <source>
        <dbReference type="SAM" id="MobiDB-lite"/>
    </source>
</evidence>
<feature type="region of interest" description="Disordered" evidence="7">
    <location>
        <begin position="788"/>
        <end position="808"/>
    </location>
</feature>
<keyword evidence="10" id="KW-1185">Reference proteome</keyword>
<comment type="caution">
    <text evidence="9">The sequence shown here is derived from an EMBL/GenBank/DDBJ whole genome shotgun (WGS) entry which is preliminary data.</text>
</comment>
<feature type="coiled-coil region" evidence="6">
    <location>
        <begin position="284"/>
        <end position="328"/>
    </location>
</feature>
<evidence type="ECO:0000256" key="2">
    <source>
        <dbReference type="ARBA" id="ARBA00023015"/>
    </source>
</evidence>
<reference evidence="9 10" key="1">
    <citation type="submission" date="2021-05" db="EMBL/GenBank/DDBJ databases">
        <title>Genome Assembly of Synthetic Allotetraploid Brassica napus Reveals Homoeologous Exchanges between Subgenomes.</title>
        <authorList>
            <person name="Davis J.T."/>
        </authorList>
    </citation>
    <scope>NUCLEOTIDE SEQUENCE [LARGE SCALE GENOMIC DNA]</scope>
    <source>
        <strain evidence="10">cv. Da-Ae</strain>
        <tissue evidence="9">Seedling</tissue>
    </source>
</reference>
<proteinExistence type="predicted"/>
<comment type="subcellular location">
    <subcellularLocation>
        <location evidence="1">Nucleus</location>
    </subcellularLocation>
</comment>
<keyword evidence="2" id="KW-0805">Transcription regulation</keyword>
<evidence type="ECO:0000256" key="5">
    <source>
        <dbReference type="ARBA" id="ARBA00023242"/>
    </source>
</evidence>
<dbReference type="Proteomes" id="UP000824890">
    <property type="component" value="Unassembled WGS sequence"/>
</dbReference>
<gene>
    <name evidence="9" type="ORF">HID58_039157</name>
</gene>
<dbReference type="PROSITE" id="PS50811">
    <property type="entry name" value="WRKY"/>
    <property type="match status" value="1"/>
</dbReference>
<dbReference type="InterPro" id="IPR026960">
    <property type="entry name" value="RVT-Znf"/>
</dbReference>
<feature type="domain" description="WRKY" evidence="8">
    <location>
        <begin position="483"/>
        <end position="549"/>
    </location>
</feature>
<protein>
    <recommendedName>
        <fullName evidence="8">WRKY domain-containing protein</fullName>
    </recommendedName>
</protein>
<dbReference type="Pfam" id="PF03106">
    <property type="entry name" value="WRKY"/>
    <property type="match status" value="1"/>
</dbReference>
<keyword evidence="4" id="KW-0804">Transcription</keyword>